<keyword evidence="3" id="KW-1185">Reference proteome</keyword>
<sequence>MSRSPAVSDAQIARALGLYAGMVDHILGDPQRWLDLDDDPPPTAAFPARVLDALRDRALGDVTPASPAWRSRPVSQRVDWWVTRIGISAGLAAAAPRFAGALADRVPLQAALGASAAGLAVCATAREHGRTAPEDWVPLLAKVLFDRDLQRADPAIPAPEETEHRLDADGEGGEQQGGGGRAATLGRGAQRAARTVWQLARAFFEVQSLLDERPRGSLLTRAVGKLPVVGVAGGWLDERGGIRKASRQTAKLLR</sequence>
<protein>
    <recommendedName>
        <fullName evidence="4">Phytoene synthase</fullName>
    </recommendedName>
</protein>
<accession>A0ABP9HEV7</accession>
<dbReference type="Proteomes" id="UP001501195">
    <property type="component" value="Unassembled WGS sequence"/>
</dbReference>
<feature type="region of interest" description="Disordered" evidence="1">
    <location>
        <begin position="152"/>
        <end position="186"/>
    </location>
</feature>
<evidence type="ECO:0000313" key="3">
    <source>
        <dbReference type="Proteomes" id="UP001501195"/>
    </source>
</evidence>
<name>A0ABP9HEV7_9ACTN</name>
<reference evidence="3" key="1">
    <citation type="journal article" date="2019" name="Int. J. Syst. Evol. Microbiol.">
        <title>The Global Catalogue of Microorganisms (GCM) 10K type strain sequencing project: providing services to taxonomists for standard genome sequencing and annotation.</title>
        <authorList>
            <consortium name="The Broad Institute Genomics Platform"/>
            <consortium name="The Broad Institute Genome Sequencing Center for Infectious Disease"/>
            <person name="Wu L."/>
            <person name="Ma J."/>
        </authorList>
    </citation>
    <scope>NUCLEOTIDE SEQUENCE [LARGE SCALE GENOMIC DNA]</scope>
    <source>
        <strain evidence="3">JCM 18126</strain>
    </source>
</reference>
<gene>
    <name evidence="2" type="ORF">GCM10023225_09380</name>
</gene>
<evidence type="ECO:0000313" key="2">
    <source>
        <dbReference type="EMBL" id="GAA4969258.1"/>
    </source>
</evidence>
<evidence type="ECO:0000256" key="1">
    <source>
        <dbReference type="SAM" id="MobiDB-lite"/>
    </source>
</evidence>
<evidence type="ECO:0008006" key="4">
    <source>
        <dbReference type="Google" id="ProtNLM"/>
    </source>
</evidence>
<comment type="caution">
    <text evidence="2">The sequence shown here is derived from an EMBL/GenBank/DDBJ whole genome shotgun (WGS) entry which is preliminary data.</text>
</comment>
<organism evidence="2 3">
    <name type="scientific">Kineococcus glutinatus</name>
    <dbReference type="NCBI Taxonomy" id="1070872"/>
    <lineage>
        <taxon>Bacteria</taxon>
        <taxon>Bacillati</taxon>
        <taxon>Actinomycetota</taxon>
        <taxon>Actinomycetes</taxon>
        <taxon>Kineosporiales</taxon>
        <taxon>Kineosporiaceae</taxon>
        <taxon>Kineococcus</taxon>
    </lineage>
</organism>
<dbReference type="RefSeq" id="WP_345711219.1">
    <property type="nucleotide sequence ID" value="NZ_BAABIL010000118.1"/>
</dbReference>
<dbReference type="EMBL" id="BAABIL010000118">
    <property type="protein sequence ID" value="GAA4969258.1"/>
    <property type="molecule type" value="Genomic_DNA"/>
</dbReference>
<proteinExistence type="predicted"/>